<protein>
    <submittedName>
        <fullName evidence="1">Lipolytic protein G-D-S-L family</fullName>
    </submittedName>
</protein>
<dbReference type="STRING" id="643648.Slip_0154"/>
<dbReference type="HOGENOM" id="CLU_707739_0_0_9"/>
<dbReference type="KEGG" id="slp:Slip_0154"/>
<dbReference type="SUPFAM" id="SSF52266">
    <property type="entry name" value="SGNH hydrolase"/>
    <property type="match status" value="2"/>
</dbReference>
<reference evidence="1 2" key="2">
    <citation type="journal article" date="2010" name="Stand. Genomic Sci.">
        <title>Complete genome sequence of Syntrophothermus lipocalidus type strain (TGB-C1).</title>
        <authorList>
            <person name="Djao O.D."/>
            <person name="Zhang X."/>
            <person name="Lucas S."/>
            <person name="Lapidus A."/>
            <person name="Del Rio T.G."/>
            <person name="Nolan M."/>
            <person name="Tice H."/>
            <person name="Cheng J.F."/>
            <person name="Han C."/>
            <person name="Tapia R."/>
            <person name="Goodwin L."/>
            <person name="Pitluck S."/>
            <person name="Liolios K."/>
            <person name="Ivanova N."/>
            <person name="Mavromatis K."/>
            <person name="Mikhailova N."/>
            <person name="Ovchinnikova G."/>
            <person name="Pati A."/>
            <person name="Brambilla E."/>
            <person name="Chen A."/>
            <person name="Palaniappan K."/>
            <person name="Land M."/>
            <person name="Hauser L."/>
            <person name="Chang Y.J."/>
            <person name="Jeffries C.D."/>
            <person name="Rohde M."/>
            <person name="Sikorski J."/>
            <person name="Spring S."/>
            <person name="Goker M."/>
            <person name="Detter J.C."/>
            <person name="Woyke T."/>
            <person name="Bristow J."/>
            <person name="Eisen J.A."/>
            <person name="Markowitz V."/>
            <person name="Hugenholtz P."/>
            <person name="Kyrpides N.C."/>
            <person name="Klenk H.P."/>
        </authorList>
    </citation>
    <scope>NUCLEOTIDE SEQUENCE [LARGE SCALE GENOMIC DNA]</scope>
    <source>
        <strain evidence="2">DSM 12680 / TGB-C1</strain>
    </source>
</reference>
<sequence>MLLDVMRDRWNRIREAVQPKDLRRVFAVFLGLMLLAQVSLPSLVNRYYESQSRTYVYGQRLPRNFEQIHKDFPLVLRYIEKHLSDYDINVLFLGDSVAYGAGVGENETIPAYLEEELKGLFPGKKVRVWNLAVPGSEPGDLYCVLRRVGALHPDAVVADFNLLFYGKASIQDPVAFNWLYLDPGLPADAVKKVNTVYPRPFPDRVAEFFDRYFPLYHYRELINSVLFGGHPRDKVEAKLKAVWQKLSGGGVVAASAASPGPAAAADRAKQREKVAFMYDSSPINTETNAAYLFSEAVLEFLERQEYPSFVFLTDQNRDILGPLVTNPGFVSNARLVESLLRRYQVPYLSFCGRMPGESFVDHVHLNPDGNRKVARELARELAPRLRGVSP</sequence>
<evidence type="ECO:0000313" key="1">
    <source>
        <dbReference type="EMBL" id="ADI00954.1"/>
    </source>
</evidence>
<dbReference type="InterPro" id="IPR036514">
    <property type="entry name" value="SGNH_hydro_sf"/>
</dbReference>
<reference evidence="2" key="1">
    <citation type="journal article" date="2010" name="Stand. Genomic Sci.">
        <title>Complete genome sequence of Syntrophothermus lipocalidus type strain (TGB-C1T).</title>
        <authorList>
            <consortium name="US DOE Joint Genome Institute (JGI-PGF)"/>
            <person name="Djao O."/>
            <person name="Zhang X."/>
            <person name="Lucas S."/>
            <person name="Lapidus A."/>
            <person name="Glavina Del Rio T."/>
            <person name="Nolan M."/>
            <person name="Tice H."/>
            <person name="Cheng J."/>
            <person name="Han C."/>
            <person name="Tapia R."/>
            <person name="Goodwin L."/>
            <person name="Pitluck S."/>
            <person name="Liolios K."/>
            <person name="Ivanova N."/>
            <person name="Mavromatis K."/>
            <person name="Mikhailova N."/>
            <person name="Ovchinnikova G."/>
            <person name="Pati A."/>
            <person name="Brambilla E."/>
            <person name="Chen A."/>
            <person name="Palaniappan K."/>
            <person name="Land M."/>
            <person name="Hauser L."/>
            <person name="Chang Y."/>
            <person name="Jeffries C."/>
            <person name="Rohde M."/>
            <person name="Sikorski J."/>
            <person name="Spring S."/>
            <person name="Goker M."/>
            <person name="Detter J."/>
            <person name="Woyke T."/>
            <person name="Bristow J."/>
            <person name="Eisen J."/>
            <person name="Markowitz V."/>
            <person name="Hugenholtz P."/>
            <person name="Kyrpides N."/>
            <person name="Klenk H."/>
        </authorList>
    </citation>
    <scope>NUCLEOTIDE SEQUENCE [LARGE SCALE GENOMIC DNA]</scope>
    <source>
        <strain evidence="2">DSM 12680 / TGB-C1</strain>
    </source>
</reference>
<keyword evidence="2" id="KW-1185">Reference proteome</keyword>
<gene>
    <name evidence="1" type="ordered locus">Slip_0154</name>
</gene>
<dbReference type="Proteomes" id="UP000000378">
    <property type="component" value="Chromosome"/>
</dbReference>
<evidence type="ECO:0000313" key="2">
    <source>
        <dbReference type="Proteomes" id="UP000000378"/>
    </source>
</evidence>
<accession>D7CJ65</accession>
<proteinExistence type="predicted"/>
<dbReference type="Gene3D" id="3.40.50.1110">
    <property type="entry name" value="SGNH hydrolase"/>
    <property type="match status" value="1"/>
</dbReference>
<dbReference type="eggNOG" id="ENOG50330P7">
    <property type="taxonomic scope" value="Bacteria"/>
</dbReference>
<dbReference type="RefSeq" id="WP_013174358.1">
    <property type="nucleotide sequence ID" value="NC_014220.1"/>
</dbReference>
<organism evidence="1 2">
    <name type="scientific">Syntrophothermus lipocalidus (strain DSM 12680 / TGB-C1)</name>
    <dbReference type="NCBI Taxonomy" id="643648"/>
    <lineage>
        <taxon>Bacteria</taxon>
        <taxon>Bacillati</taxon>
        <taxon>Bacillota</taxon>
        <taxon>Clostridia</taxon>
        <taxon>Eubacteriales</taxon>
        <taxon>Syntrophomonadaceae</taxon>
        <taxon>Syntrophothermus</taxon>
    </lineage>
</organism>
<name>D7CJ65_SYNLT</name>
<dbReference type="AlphaFoldDB" id="D7CJ65"/>
<dbReference type="EMBL" id="CP002048">
    <property type="protein sequence ID" value="ADI00954.1"/>
    <property type="molecule type" value="Genomic_DNA"/>
</dbReference>